<dbReference type="AlphaFoldDB" id="F8MHR7"/>
<evidence type="ECO:0000313" key="2">
    <source>
        <dbReference type="Proteomes" id="UP000008065"/>
    </source>
</evidence>
<dbReference type="KEGG" id="nte:NEUTE1DRAFT121434"/>
<keyword evidence="2" id="KW-1185">Reference proteome</keyword>
<organism evidence="1 2">
    <name type="scientific">Neurospora tetrasperma (strain FGSC 2508 / ATCC MYA-4615 / P0657)</name>
    <dbReference type="NCBI Taxonomy" id="510951"/>
    <lineage>
        <taxon>Eukaryota</taxon>
        <taxon>Fungi</taxon>
        <taxon>Dikarya</taxon>
        <taxon>Ascomycota</taxon>
        <taxon>Pezizomycotina</taxon>
        <taxon>Sordariomycetes</taxon>
        <taxon>Sordariomycetidae</taxon>
        <taxon>Sordariales</taxon>
        <taxon>Sordariaceae</taxon>
        <taxon>Neurospora</taxon>
    </lineage>
</organism>
<sequence length="221" mass="26182">MPPLRSQALRPWSRNYVKLKADTRKSLQLVCPKDEKFLTSPTWFNYRAPGELAKVTNYSPSDTSRCADITQFARDYTRRKPHRQLEEEEEEEEEEVIVLTRWHVLFVERNFIARSVGSRMYLRMHATTIDTRYFTSFSMLQDEMASRRLDETYDGISMPTMYSSLAQILNTTEDCRKQYNQYPASLVLQTRFSRLRSLNRIHDLLDGYSAARSESYHRIPR</sequence>
<gene>
    <name evidence="1" type="ORF">NEUTE1DRAFT_121434</name>
</gene>
<dbReference type="EMBL" id="GL891303">
    <property type="protein sequence ID" value="EGO59678.1"/>
    <property type="molecule type" value="Genomic_DNA"/>
</dbReference>
<reference evidence="2" key="1">
    <citation type="journal article" date="2011" name="Genetics">
        <title>Massive changes in genome architecture accompany the transition to self-fertility in the filamentous fungus Neurospora tetrasperma.</title>
        <authorList>
            <person name="Ellison C.E."/>
            <person name="Stajich J.E."/>
            <person name="Jacobson D.J."/>
            <person name="Natvig D.O."/>
            <person name="Lapidus A."/>
            <person name="Foster B."/>
            <person name="Aerts A."/>
            <person name="Riley R."/>
            <person name="Lindquist E.A."/>
            <person name="Grigoriev I.V."/>
            <person name="Taylor J.W."/>
        </authorList>
    </citation>
    <scope>NUCLEOTIDE SEQUENCE [LARGE SCALE GENOMIC DNA]</scope>
    <source>
        <strain evidence="2">FGSC 2508 / P0657</strain>
    </source>
</reference>
<dbReference type="HOGENOM" id="CLU_1261830_0_0_1"/>
<proteinExistence type="predicted"/>
<dbReference type="Proteomes" id="UP000008065">
    <property type="component" value="Unassembled WGS sequence"/>
</dbReference>
<dbReference type="VEuPathDB" id="FungiDB:NEUTE1DRAFT_121434"/>
<dbReference type="GeneID" id="20824121"/>
<dbReference type="RefSeq" id="XP_009849887.1">
    <property type="nucleotide sequence ID" value="XM_009851585.1"/>
</dbReference>
<name>F8MHR7_NEUT8</name>
<protein>
    <submittedName>
        <fullName evidence="1">Uncharacterized protein</fullName>
    </submittedName>
</protein>
<accession>F8MHR7</accession>
<evidence type="ECO:0000313" key="1">
    <source>
        <dbReference type="EMBL" id="EGO59678.1"/>
    </source>
</evidence>